<sequence length="129" mass="15585">MQSCNGCWPEREKRKCRAHSGYWSEKMQWLVVGEKRQLAGLKEKIENAEHTVVTYWSEKMQWLLVTGCRRRCRVHSAEKRALIGEEKRAADWSEKRKEHANWSEKKTEHTERRGQHAERREDHAERREQ</sequence>
<feature type="region of interest" description="Disordered" evidence="1">
    <location>
        <begin position="84"/>
        <end position="129"/>
    </location>
</feature>
<reference evidence="2 3" key="1">
    <citation type="submission" date="2024-01" db="EMBL/GenBank/DDBJ databases">
        <title>The genomes of 5 underutilized Papilionoideae crops provide insights into root nodulation and disease resistance.</title>
        <authorList>
            <person name="Yuan L."/>
        </authorList>
    </citation>
    <scope>NUCLEOTIDE SEQUENCE [LARGE SCALE GENOMIC DNA]</scope>
    <source>
        <strain evidence="2">LY-2023</strain>
        <tissue evidence="2">Leaf</tissue>
    </source>
</reference>
<dbReference type="AlphaFoldDB" id="A0AAN9KI08"/>
<proteinExistence type="predicted"/>
<dbReference type="Proteomes" id="UP001359559">
    <property type="component" value="Unassembled WGS sequence"/>
</dbReference>
<gene>
    <name evidence="2" type="ORF">RJT34_02665</name>
</gene>
<dbReference type="EMBL" id="JAYKXN010000001">
    <property type="protein sequence ID" value="KAK7317985.1"/>
    <property type="molecule type" value="Genomic_DNA"/>
</dbReference>
<organism evidence="2 3">
    <name type="scientific">Clitoria ternatea</name>
    <name type="common">Butterfly pea</name>
    <dbReference type="NCBI Taxonomy" id="43366"/>
    <lineage>
        <taxon>Eukaryota</taxon>
        <taxon>Viridiplantae</taxon>
        <taxon>Streptophyta</taxon>
        <taxon>Embryophyta</taxon>
        <taxon>Tracheophyta</taxon>
        <taxon>Spermatophyta</taxon>
        <taxon>Magnoliopsida</taxon>
        <taxon>eudicotyledons</taxon>
        <taxon>Gunneridae</taxon>
        <taxon>Pentapetalae</taxon>
        <taxon>rosids</taxon>
        <taxon>fabids</taxon>
        <taxon>Fabales</taxon>
        <taxon>Fabaceae</taxon>
        <taxon>Papilionoideae</taxon>
        <taxon>50 kb inversion clade</taxon>
        <taxon>NPAAA clade</taxon>
        <taxon>indigoferoid/millettioid clade</taxon>
        <taxon>Phaseoleae</taxon>
        <taxon>Clitoria</taxon>
    </lineage>
</organism>
<name>A0AAN9KI08_CLITE</name>
<accession>A0AAN9KI08</accession>
<evidence type="ECO:0000313" key="2">
    <source>
        <dbReference type="EMBL" id="KAK7317985.1"/>
    </source>
</evidence>
<comment type="caution">
    <text evidence="2">The sequence shown here is derived from an EMBL/GenBank/DDBJ whole genome shotgun (WGS) entry which is preliminary data.</text>
</comment>
<evidence type="ECO:0000313" key="3">
    <source>
        <dbReference type="Proteomes" id="UP001359559"/>
    </source>
</evidence>
<keyword evidence="3" id="KW-1185">Reference proteome</keyword>
<evidence type="ECO:0000256" key="1">
    <source>
        <dbReference type="SAM" id="MobiDB-lite"/>
    </source>
</evidence>
<protein>
    <submittedName>
        <fullName evidence="2">Uncharacterized protein</fullName>
    </submittedName>
</protein>